<dbReference type="GeneID" id="19325813"/>
<dbReference type="EMBL" id="KB933176">
    <property type="protein sequence ID" value="EON99200.1"/>
    <property type="molecule type" value="Genomic_DNA"/>
</dbReference>
<dbReference type="AlphaFoldDB" id="R8BIP6"/>
<dbReference type="PANTHER" id="PTHR47797:SF5">
    <property type="entry name" value="CELLOBIOSE DEHYDROGENASE CYTOCHROME DOMAIN-CONTAINING PROTEIN"/>
    <property type="match status" value="1"/>
</dbReference>
<dbReference type="PANTHER" id="PTHR47797">
    <property type="entry name" value="DEHYDROGENASE, PUTATIVE (AFU_ORTHOLOGUE AFUA_8G05805)-RELATED"/>
    <property type="match status" value="1"/>
</dbReference>
<dbReference type="RefSeq" id="XP_007916014.1">
    <property type="nucleotide sequence ID" value="XM_007917823.1"/>
</dbReference>
<dbReference type="Proteomes" id="UP000014074">
    <property type="component" value="Unassembled WGS sequence"/>
</dbReference>
<dbReference type="Pfam" id="PF16010">
    <property type="entry name" value="CDH-cyt"/>
    <property type="match status" value="1"/>
</dbReference>
<dbReference type="SUPFAM" id="SSF49344">
    <property type="entry name" value="CBD9-like"/>
    <property type="match status" value="1"/>
</dbReference>
<accession>R8BIP6</accession>
<reference evidence="3" key="1">
    <citation type="journal article" date="2013" name="Genome Announc.">
        <title>Draft genome sequence of the ascomycete Phaeoacremonium aleophilum strain UCR-PA7, a causal agent of the esca disease complex in grapevines.</title>
        <authorList>
            <person name="Blanco-Ulate B."/>
            <person name="Rolshausen P."/>
            <person name="Cantu D."/>
        </authorList>
    </citation>
    <scope>NUCLEOTIDE SEQUENCE [LARGE SCALE GENOMIC DNA]</scope>
    <source>
        <strain evidence="3">UCR-PA7</strain>
    </source>
</reference>
<feature type="domain" description="Cellobiose dehydrogenase-like cytochrome" evidence="1">
    <location>
        <begin position="28"/>
        <end position="204"/>
    </location>
</feature>
<gene>
    <name evidence="2" type="ORF">UCRPA7_5276</name>
</gene>
<dbReference type="OrthoDB" id="413885at2759"/>
<sequence length="211" mass="22781">MRWIRGLTGITALMAKGKLTSTDIQSIDATTGFTFSSWTNDHGIVYNIAVPDPVPADGPYDLVFQAIVPKDIGWSGIAWGGTMTYNPLTIVWLNGDNVTVSSRMAYGYYVPPAYDGSVLTVLPGGTHVNATHYEVTVKCSGCSYWGDDSTGITRLEPKGQNYMAFAFAASPPDEPANNQSSFSIHDQLGHWVHDFSQGTNAAFNTTVSKNS</sequence>
<protein>
    <submittedName>
        <fullName evidence="2">Putative cbd9-like protein</fullName>
    </submittedName>
</protein>
<dbReference type="eggNOG" id="ENOG502QPZ1">
    <property type="taxonomic scope" value="Eukaryota"/>
</dbReference>
<dbReference type="CDD" id="cd09630">
    <property type="entry name" value="CDH_like_cytochrome"/>
    <property type="match status" value="1"/>
</dbReference>
<keyword evidence="3" id="KW-1185">Reference proteome</keyword>
<dbReference type="InterPro" id="IPR015920">
    <property type="entry name" value="Cellobiose_DH-like_cyt"/>
</dbReference>
<name>R8BIP6_PHAM7</name>
<proteinExistence type="predicted"/>
<evidence type="ECO:0000313" key="2">
    <source>
        <dbReference type="EMBL" id="EON99200.1"/>
    </source>
</evidence>
<dbReference type="HOGENOM" id="CLU_081649_1_0_1"/>
<dbReference type="Gene3D" id="2.60.40.1210">
    <property type="entry name" value="Cellobiose dehydrogenase, cytochrome domain"/>
    <property type="match status" value="1"/>
</dbReference>
<evidence type="ECO:0000259" key="1">
    <source>
        <dbReference type="Pfam" id="PF16010"/>
    </source>
</evidence>
<evidence type="ECO:0000313" key="3">
    <source>
        <dbReference type="Proteomes" id="UP000014074"/>
    </source>
</evidence>
<dbReference type="KEGG" id="tmn:UCRPA7_5276"/>
<organism evidence="2 3">
    <name type="scientific">Phaeoacremonium minimum (strain UCR-PA7)</name>
    <name type="common">Esca disease fungus</name>
    <name type="synonym">Togninia minima</name>
    <dbReference type="NCBI Taxonomy" id="1286976"/>
    <lineage>
        <taxon>Eukaryota</taxon>
        <taxon>Fungi</taxon>
        <taxon>Dikarya</taxon>
        <taxon>Ascomycota</taxon>
        <taxon>Pezizomycotina</taxon>
        <taxon>Sordariomycetes</taxon>
        <taxon>Sordariomycetidae</taxon>
        <taxon>Togniniales</taxon>
        <taxon>Togniniaceae</taxon>
        <taxon>Phaeoacremonium</taxon>
    </lineage>
</organism>